<protein>
    <recommendedName>
        <fullName evidence="2">histidine kinase</fullName>
        <ecNumber evidence="2">2.7.13.3</ecNumber>
    </recommendedName>
</protein>
<evidence type="ECO:0000256" key="2">
    <source>
        <dbReference type="ARBA" id="ARBA00012438"/>
    </source>
</evidence>
<feature type="domain" description="PAS" evidence="5">
    <location>
        <begin position="247"/>
        <end position="320"/>
    </location>
</feature>
<keyword evidence="8" id="KW-1185">Reference proteome</keyword>
<evidence type="ECO:0000259" key="4">
    <source>
        <dbReference type="PROSITE" id="PS50109"/>
    </source>
</evidence>
<dbReference type="SUPFAM" id="SSF55785">
    <property type="entry name" value="PYP-like sensor domain (PAS domain)"/>
    <property type="match status" value="2"/>
</dbReference>
<dbReference type="InterPro" id="IPR036097">
    <property type="entry name" value="HisK_dim/P_sf"/>
</dbReference>
<dbReference type="EC" id="2.7.13.3" evidence="2"/>
<dbReference type="InterPro" id="IPR003661">
    <property type="entry name" value="HisK_dim/P_dom"/>
</dbReference>
<dbReference type="SMART" id="SM00091">
    <property type="entry name" value="PAS"/>
    <property type="match status" value="2"/>
</dbReference>
<dbReference type="PANTHER" id="PTHR43065:SF42">
    <property type="entry name" value="TWO-COMPONENT SENSOR PPRA"/>
    <property type="match status" value="1"/>
</dbReference>
<dbReference type="Pfam" id="PF02518">
    <property type="entry name" value="HATPase_c"/>
    <property type="match status" value="1"/>
</dbReference>
<name>C6C241_MARSD</name>
<dbReference type="Gene3D" id="3.30.565.10">
    <property type="entry name" value="Histidine kinase-like ATPase, C-terminal domain"/>
    <property type="match status" value="1"/>
</dbReference>
<dbReference type="InterPro" id="IPR035965">
    <property type="entry name" value="PAS-like_dom_sf"/>
</dbReference>
<dbReference type="GO" id="GO:0000155">
    <property type="term" value="F:phosphorelay sensor kinase activity"/>
    <property type="evidence" value="ECO:0007669"/>
    <property type="project" value="InterPro"/>
</dbReference>
<proteinExistence type="predicted"/>
<evidence type="ECO:0000313" key="7">
    <source>
        <dbReference type="EMBL" id="ACS81242.1"/>
    </source>
</evidence>
<dbReference type="SMART" id="SM00387">
    <property type="entry name" value="HATPase_c"/>
    <property type="match status" value="1"/>
</dbReference>
<dbReference type="OrthoDB" id="5436879at2"/>
<dbReference type="PROSITE" id="PS50112">
    <property type="entry name" value="PAS"/>
    <property type="match status" value="1"/>
</dbReference>
<dbReference type="Proteomes" id="UP000002601">
    <property type="component" value="Chromosome"/>
</dbReference>
<dbReference type="InterPro" id="IPR001610">
    <property type="entry name" value="PAC"/>
</dbReference>
<organism evidence="7 8">
    <name type="scientific">Maridesulfovibrio salexigens (strain ATCC 14822 / DSM 2638 / NCIMB 8403 / VKM B-1763)</name>
    <name type="common">Desulfovibrio salexigens</name>
    <dbReference type="NCBI Taxonomy" id="526222"/>
    <lineage>
        <taxon>Bacteria</taxon>
        <taxon>Pseudomonadati</taxon>
        <taxon>Thermodesulfobacteriota</taxon>
        <taxon>Desulfovibrionia</taxon>
        <taxon>Desulfovibrionales</taxon>
        <taxon>Desulfovibrionaceae</taxon>
        <taxon>Maridesulfovibrio</taxon>
    </lineage>
</organism>
<feature type="domain" description="PAC" evidence="6">
    <location>
        <begin position="323"/>
        <end position="375"/>
    </location>
</feature>
<dbReference type="PANTHER" id="PTHR43065">
    <property type="entry name" value="SENSOR HISTIDINE KINASE"/>
    <property type="match status" value="1"/>
</dbReference>
<dbReference type="eggNOG" id="COG4191">
    <property type="taxonomic scope" value="Bacteria"/>
</dbReference>
<feature type="domain" description="Histidine kinase" evidence="4">
    <location>
        <begin position="388"/>
        <end position="633"/>
    </location>
</feature>
<dbReference type="InterPro" id="IPR005467">
    <property type="entry name" value="His_kinase_dom"/>
</dbReference>
<dbReference type="SMART" id="SM00086">
    <property type="entry name" value="PAC"/>
    <property type="match status" value="2"/>
</dbReference>
<dbReference type="AlphaFoldDB" id="C6C241"/>
<dbReference type="InterPro" id="IPR000700">
    <property type="entry name" value="PAS-assoc_C"/>
</dbReference>
<dbReference type="Gene3D" id="3.30.450.20">
    <property type="entry name" value="PAS domain"/>
    <property type="match status" value="2"/>
</dbReference>
<evidence type="ECO:0000259" key="5">
    <source>
        <dbReference type="PROSITE" id="PS50112"/>
    </source>
</evidence>
<evidence type="ECO:0000313" key="8">
    <source>
        <dbReference type="Proteomes" id="UP000002601"/>
    </source>
</evidence>
<comment type="catalytic activity">
    <reaction evidence="1">
        <text>ATP + protein L-histidine = ADP + protein N-phospho-L-histidine.</text>
        <dbReference type="EC" id="2.7.13.3"/>
    </reaction>
</comment>
<dbReference type="SUPFAM" id="SSF47384">
    <property type="entry name" value="Homodimeric domain of signal transducing histidine kinase"/>
    <property type="match status" value="1"/>
</dbReference>
<evidence type="ECO:0000256" key="1">
    <source>
        <dbReference type="ARBA" id="ARBA00000085"/>
    </source>
</evidence>
<evidence type="ECO:0000256" key="3">
    <source>
        <dbReference type="ARBA" id="ARBA00022553"/>
    </source>
</evidence>
<dbReference type="NCBIfam" id="TIGR00229">
    <property type="entry name" value="sensory_box"/>
    <property type="match status" value="2"/>
</dbReference>
<dbReference type="InterPro" id="IPR000014">
    <property type="entry name" value="PAS"/>
</dbReference>
<gene>
    <name evidence="7" type="ordered locus">Desal_3191</name>
</gene>
<dbReference type="InterPro" id="IPR004358">
    <property type="entry name" value="Sig_transdc_His_kin-like_C"/>
</dbReference>
<dbReference type="SUPFAM" id="SSF55874">
    <property type="entry name" value="ATPase domain of HSP90 chaperone/DNA topoisomerase II/histidine kinase"/>
    <property type="match status" value="1"/>
</dbReference>
<dbReference type="STRING" id="526222.Desal_3191"/>
<dbReference type="PROSITE" id="PS50113">
    <property type="entry name" value="PAC"/>
    <property type="match status" value="1"/>
</dbReference>
<dbReference type="KEGG" id="dsa:Desal_3191"/>
<dbReference type="PRINTS" id="PR00344">
    <property type="entry name" value="BCTRLSENSOR"/>
</dbReference>
<evidence type="ECO:0000259" key="6">
    <source>
        <dbReference type="PROSITE" id="PS50113"/>
    </source>
</evidence>
<dbReference type="CDD" id="cd00082">
    <property type="entry name" value="HisKA"/>
    <property type="match status" value="1"/>
</dbReference>
<accession>C6C241</accession>
<dbReference type="HOGENOM" id="CLU_425621_0_0_7"/>
<dbReference type="SMART" id="SM00388">
    <property type="entry name" value="HisKA"/>
    <property type="match status" value="1"/>
</dbReference>
<dbReference type="InterPro" id="IPR013655">
    <property type="entry name" value="PAS_fold_3"/>
</dbReference>
<reference evidence="7 8" key="1">
    <citation type="submission" date="2009-06" db="EMBL/GenBank/DDBJ databases">
        <title>Complete sequence of Desulfovibrio salexigens DSM 2638.</title>
        <authorList>
            <consortium name="US DOE Joint Genome Institute"/>
            <person name="Lucas S."/>
            <person name="Copeland A."/>
            <person name="Lapidus A."/>
            <person name="Glavina del Rio T."/>
            <person name="Tice H."/>
            <person name="Bruce D."/>
            <person name="Goodwin L."/>
            <person name="Pitluck S."/>
            <person name="Munk A.C."/>
            <person name="Brettin T."/>
            <person name="Detter J.C."/>
            <person name="Han C."/>
            <person name="Tapia R."/>
            <person name="Larimer F."/>
            <person name="Land M."/>
            <person name="Hauser L."/>
            <person name="Kyrpides N."/>
            <person name="Anderson I."/>
            <person name="Wall J.D."/>
            <person name="Arkin A.P."/>
            <person name="Dehal P."/>
            <person name="Chivian D."/>
            <person name="Giles B."/>
            <person name="Hazen T.C."/>
        </authorList>
    </citation>
    <scope>NUCLEOTIDE SEQUENCE [LARGE SCALE GENOMIC DNA]</scope>
    <source>
        <strain evidence="8">ATCC 14822 / DSM 2638 / NCIMB 8403 / VKM B-1763</strain>
    </source>
</reference>
<keyword evidence="7" id="KW-0418">Kinase</keyword>
<keyword evidence="3" id="KW-0597">Phosphoprotein</keyword>
<sequence length="643" mass="71879">MQGIEFLSQDYPGVVVGLDENKRIVFIGGEEAAVISGQLTAGQYLDPAASILLVKGLGRFADRIVDADPLPAGSFESVTESGRILWKGLFHDDSGIIVLKGRVHGRSIEADQSSYGQEHILATLLANLPGMAYRCKNDVNWTMEFISEGCFELTGYKPEAMLRNRDISYADIILPQYQAHVWECVQEAVQDREPFEMIYKIRTASGEEKWVWEKGVDVKNEYDEGFLEGFITDVTPLMLAEQALHQSEERYRLMAEKTGQMVYDLNLETDEIVWSGAVLEITGVEEREFQSVNLKGWEERIHPDDRKEVMDELEACIRAGTPFVSVYRFRRKNGSYLYVEDEGSFLLDANGTPVRMVGVLRDYSHKMKVQELMIQTEKMTTVASLSAGMAHEINNPLGVITQSAQNIERRLSPDLPGNIETAKKVGVSLDSVRSYLKERKILTMVEEIKEAGTRAAKVIVNMLNFSRKSGDKKDFCSIPEIVERAIASADADLCNEEGCDFRKINFVQDFQKELPHVLCYSSELEQVLFNLMRNSAQSIIDEGCSGISPEIVVRGYCNNAYLTIEVEDNGPGMDKFTSKKAFEPFFSSRTDGGSGLGLSVAYFIITRNHGGTIRIDSEPGKGTKFTIQLPRGPVSDIFSQGLV</sequence>
<dbReference type="EMBL" id="CP001649">
    <property type="protein sequence ID" value="ACS81242.1"/>
    <property type="molecule type" value="Genomic_DNA"/>
</dbReference>
<dbReference type="InterPro" id="IPR036890">
    <property type="entry name" value="HATPase_C_sf"/>
</dbReference>
<dbReference type="PROSITE" id="PS50109">
    <property type="entry name" value="HIS_KIN"/>
    <property type="match status" value="1"/>
</dbReference>
<keyword evidence="7" id="KW-0808">Transferase</keyword>
<dbReference type="InterPro" id="IPR003594">
    <property type="entry name" value="HATPase_dom"/>
</dbReference>
<dbReference type="Pfam" id="PF08447">
    <property type="entry name" value="PAS_3"/>
    <property type="match status" value="2"/>
</dbReference>
<dbReference type="Gene3D" id="1.10.287.130">
    <property type="match status" value="1"/>
</dbReference>
<dbReference type="CDD" id="cd00130">
    <property type="entry name" value="PAS"/>
    <property type="match status" value="2"/>
</dbReference>